<dbReference type="PRINTS" id="PR00111">
    <property type="entry name" value="ABHYDROLASE"/>
</dbReference>
<evidence type="ECO:0000313" key="4">
    <source>
        <dbReference type="Proteomes" id="UP000656813"/>
    </source>
</evidence>
<dbReference type="Pfam" id="PF00561">
    <property type="entry name" value="Abhydrolase_1"/>
    <property type="match status" value="1"/>
</dbReference>
<keyword evidence="4" id="KW-1185">Reference proteome</keyword>
<comment type="caution">
    <text evidence="3">The sequence shown here is derived from an EMBL/GenBank/DDBJ whole genome shotgun (WGS) entry which is preliminary data.</text>
</comment>
<keyword evidence="1 3" id="KW-0378">Hydrolase</keyword>
<sequence length="295" mass="33342">MVDIQEGTGPLFRHKEVKVKGIPMHVVEAGLESNPTVFFIHGWPTCWLEFESVMKWLVKDFHVVAIDLPGIGGSKIPLQSYSKRHIAMYVRGVMDTMALTDVTLVGCDVGGQVTYAFLKEFPNRIARAVIMNVVIPGIPPWDTVKRNPYIWHFAFHAIPQLPEKLVAGNELLYFSYFYDVLAGKGKKLGETLKKSFTEAYTRPGALKAGFDFYRSFDQDQKDNAATKEKSISIPILYLRGENEQVDIATYMDGFKEFGLRHIKAKLIENCGHFSAEENPEKVAYALKLFIKGDQN</sequence>
<gene>
    <name evidence="3" type="ORF">GCM10007096_10810</name>
</gene>
<dbReference type="Gene3D" id="3.40.50.1820">
    <property type="entry name" value="alpha/beta hydrolase"/>
    <property type="match status" value="1"/>
</dbReference>
<name>A0A8J2ZUU1_9BACL</name>
<feature type="domain" description="AB hydrolase-1" evidence="2">
    <location>
        <begin position="35"/>
        <end position="279"/>
    </location>
</feature>
<dbReference type="InterPro" id="IPR029058">
    <property type="entry name" value="AB_hydrolase_fold"/>
</dbReference>
<evidence type="ECO:0000313" key="3">
    <source>
        <dbReference type="EMBL" id="GGH78031.1"/>
    </source>
</evidence>
<dbReference type="RefSeq" id="WP_188496370.1">
    <property type="nucleotide sequence ID" value="NZ_BMFV01000005.1"/>
</dbReference>
<organism evidence="3 4">
    <name type="scientific">Pullulanibacillus pueri</name>
    <dbReference type="NCBI Taxonomy" id="1437324"/>
    <lineage>
        <taxon>Bacteria</taxon>
        <taxon>Bacillati</taxon>
        <taxon>Bacillota</taxon>
        <taxon>Bacilli</taxon>
        <taxon>Bacillales</taxon>
        <taxon>Sporolactobacillaceae</taxon>
        <taxon>Pullulanibacillus</taxon>
    </lineage>
</organism>
<accession>A0A8J2ZUU1</accession>
<dbReference type="SUPFAM" id="SSF53474">
    <property type="entry name" value="alpha/beta-Hydrolases"/>
    <property type="match status" value="1"/>
</dbReference>
<protein>
    <submittedName>
        <fullName evidence="3">Alpha/beta hydrolase</fullName>
    </submittedName>
</protein>
<dbReference type="PRINTS" id="PR00412">
    <property type="entry name" value="EPOXHYDRLASE"/>
</dbReference>
<dbReference type="InterPro" id="IPR000639">
    <property type="entry name" value="Epox_hydrolase-like"/>
</dbReference>
<evidence type="ECO:0000256" key="1">
    <source>
        <dbReference type="ARBA" id="ARBA00022801"/>
    </source>
</evidence>
<reference evidence="3" key="1">
    <citation type="journal article" date="2014" name="Int. J. Syst. Evol. Microbiol.">
        <title>Complete genome sequence of Corynebacterium casei LMG S-19264T (=DSM 44701T), isolated from a smear-ripened cheese.</title>
        <authorList>
            <consortium name="US DOE Joint Genome Institute (JGI-PGF)"/>
            <person name="Walter F."/>
            <person name="Albersmeier A."/>
            <person name="Kalinowski J."/>
            <person name="Ruckert C."/>
        </authorList>
    </citation>
    <scope>NUCLEOTIDE SEQUENCE</scope>
    <source>
        <strain evidence="3">CGMCC 1.12777</strain>
    </source>
</reference>
<dbReference type="GO" id="GO:0016787">
    <property type="term" value="F:hydrolase activity"/>
    <property type="evidence" value="ECO:0007669"/>
    <property type="project" value="UniProtKB-KW"/>
</dbReference>
<dbReference type="InterPro" id="IPR000073">
    <property type="entry name" value="AB_hydrolase_1"/>
</dbReference>
<dbReference type="Proteomes" id="UP000656813">
    <property type="component" value="Unassembled WGS sequence"/>
</dbReference>
<evidence type="ECO:0000259" key="2">
    <source>
        <dbReference type="Pfam" id="PF00561"/>
    </source>
</evidence>
<dbReference type="EMBL" id="BMFV01000005">
    <property type="protein sequence ID" value="GGH78031.1"/>
    <property type="molecule type" value="Genomic_DNA"/>
</dbReference>
<dbReference type="PANTHER" id="PTHR43329">
    <property type="entry name" value="EPOXIDE HYDROLASE"/>
    <property type="match status" value="1"/>
</dbReference>
<proteinExistence type="predicted"/>
<dbReference type="AlphaFoldDB" id="A0A8J2ZUU1"/>
<reference evidence="3" key="2">
    <citation type="submission" date="2020-09" db="EMBL/GenBank/DDBJ databases">
        <authorList>
            <person name="Sun Q."/>
            <person name="Zhou Y."/>
        </authorList>
    </citation>
    <scope>NUCLEOTIDE SEQUENCE</scope>
    <source>
        <strain evidence="3">CGMCC 1.12777</strain>
    </source>
</reference>